<evidence type="ECO:0000313" key="2">
    <source>
        <dbReference type="Proteomes" id="UP001303046"/>
    </source>
</evidence>
<protein>
    <submittedName>
        <fullName evidence="1">Uncharacterized protein</fullName>
    </submittedName>
</protein>
<gene>
    <name evidence="1" type="primary">Necator_chrIV.g16509</name>
    <name evidence="1" type="ORF">RB195_003212</name>
</gene>
<comment type="caution">
    <text evidence="1">The sequence shown here is derived from an EMBL/GenBank/DDBJ whole genome shotgun (WGS) entry which is preliminary data.</text>
</comment>
<name>A0ABR1DML6_NECAM</name>
<sequence length="114" mass="12211">MTAMVKAQFMLDGFCCANDRVCKTKLATAGTLSTGDLSTKLSSKRSASVPCMPSTAVSDVEQFGPTSEPFCNHPDISSVRGEKSQLKCRRVLILDQGENENLANETVLGFTFAA</sequence>
<dbReference type="Proteomes" id="UP001303046">
    <property type="component" value="Unassembled WGS sequence"/>
</dbReference>
<keyword evidence="2" id="KW-1185">Reference proteome</keyword>
<proteinExistence type="predicted"/>
<reference evidence="1 2" key="1">
    <citation type="submission" date="2023-08" db="EMBL/GenBank/DDBJ databases">
        <title>A Necator americanus chromosomal reference genome.</title>
        <authorList>
            <person name="Ilik V."/>
            <person name="Petrzelkova K.J."/>
            <person name="Pardy F."/>
            <person name="Fuh T."/>
            <person name="Niatou-Singa F.S."/>
            <person name="Gouil Q."/>
            <person name="Baker L."/>
            <person name="Ritchie M.E."/>
            <person name="Jex A.R."/>
            <person name="Gazzola D."/>
            <person name="Li H."/>
            <person name="Toshio Fujiwara R."/>
            <person name="Zhan B."/>
            <person name="Aroian R.V."/>
            <person name="Pafco B."/>
            <person name="Schwarz E.M."/>
        </authorList>
    </citation>
    <scope>NUCLEOTIDE SEQUENCE [LARGE SCALE GENOMIC DNA]</scope>
    <source>
        <strain evidence="1 2">Aroian</strain>
        <tissue evidence="1">Whole animal</tissue>
    </source>
</reference>
<accession>A0ABR1DML6</accession>
<dbReference type="EMBL" id="JAVFWL010000004">
    <property type="protein sequence ID" value="KAK6751659.1"/>
    <property type="molecule type" value="Genomic_DNA"/>
</dbReference>
<evidence type="ECO:0000313" key="1">
    <source>
        <dbReference type="EMBL" id="KAK6751659.1"/>
    </source>
</evidence>
<organism evidence="1 2">
    <name type="scientific">Necator americanus</name>
    <name type="common">Human hookworm</name>
    <dbReference type="NCBI Taxonomy" id="51031"/>
    <lineage>
        <taxon>Eukaryota</taxon>
        <taxon>Metazoa</taxon>
        <taxon>Ecdysozoa</taxon>
        <taxon>Nematoda</taxon>
        <taxon>Chromadorea</taxon>
        <taxon>Rhabditida</taxon>
        <taxon>Rhabditina</taxon>
        <taxon>Rhabditomorpha</taxon>
        <taxon>Strongyloidea</taxon>
        <taxon>Ancylostomatidae</taxon>
        <taxon>Bunostominae</taxon>
        <taxon>Necator</taxon>
    </lineage>
</organism>